<dbReference type="PROSITE" id="PS50853">
    <property type="entry name" value="FN3"/>
    <property type="match status" value="1"/>
</dbReference>
<dbReference type="AlphaFoldDB" id="A0A495MJR7"/>
<feature type="signal peptide" evidence="2">
    <location>
        <begin position="1"/>
        <end position="23"/>
    </location>
</feature>
<feature type="chain" id="PRO_5019776624" evidence="2">
    <location>
        <begin position="24"/>
        <end position="498"/>
    </location>
</feature>
<dbReference type="NCBIfam" id="TIGR04183">
    <property type="entry name" value="Por_Secre_tail"/>
    <property type="match status" value="1"/>
</dbReference>
<dbReference type="SUPFAM" id="SSF49265">
    <property type="entry name" value="Fibronectin type III"/>
    <property type="match status" value="1"/>
</dbReference>
<dbReference type="InterPro" id="IPR013783">
    <property type="entry name" value="Ig-like_fold"/>
</dbReference>
<keyword evidence="5" id="KW-1185">Reference proteome</keyword>
<dbReference type="NCBIfam" id="NF038128">
    <property type="entry name" value="choice_anch_J"/>
    <property type="match status" value="1"/>
</dbReference>
<proteinExistence type="predicted"/>
<evidence type="ECO:0000259" key="3">
    <source>
        <dbReference type="PROSITE" id="PS50853"/>
    </source>
</evidence>
<keyword evidence="1 2" id="KW-0732">Signal</keyword>
<dbReference type="InterPro" id="IPR036116">
    <property type="entry name" value="FN3_sf"/>
</dbReference>
<sequence length="498" mass="52434">MKRKLLFLFLLAPLLGFSQFNQGFEGATTIPAGWTVINGGDAAQTWAVIDFTGGAVQAHGGTNAMSIRYGATAHNDFLITPSITVTAGVNDQISFWGRSRDPLYPETIAVKLSTTTADAASFTTTLAATVAPPSGAYFVKYSYDLTAFVGQTVYIGFQSTTTDQFVFDIDDVVSSALPACVEPNAVTATNITATAATLNWTSAATSFVVEYGVQGFTQGTGTIVNVTTGTSTALSPLASNTVYTAYVKTNCGGNNESAWSSVNFKTLPTPAPNDICDTALPLTIGATFESNPLTGTSVGATTSTTIPSCSSSAQYDVWFSLVVPADGNVTIQTDQAPGSENDDTIIAAYRGTCAALVAVPTACNDDNADEESFFSKLALTGLTPGETLYIAVWQYESIFGPAVRGEFKISAFNASLGTGTVDAPKFSFYPNPVTDVLNLSYQNGISEVAVFNVLGQQVMQKTVNENESQLNMSALEQGTYLVKVTSGNETKMIKVLKK</sequence>
<name>A0A495MJR7_9FLAO</name>
<evidence type="ECO:0000313" key="4">
    <source>
        <dbReference type="EMBL" id="RKS25272.1"/>
    </source>
</evidence>
<dbReference type="OrthoDB" id="1401747at2"/>
<organism evidence="4 5">
    <name type="scientific">Flavobacterium endophyticum</name>
    <dbReference type="NCBI Taxonomy" id="1540163"/>
    <lineage>
        <taxon>Bacteria</taxon>
        <taxon>Pseudomonadati</taxon>
        <taxon>Bacteroidota</taxon>
        <taxon>Flavobacteriia</taxon>
        <taxon>Flavobacteriales</taxon>
        <taxon>Flavobacteriaceae</taxon>
        <taxon>Flavobacterium</taxon>
    </lineage>
</organism>
<dbReference type="InterPro" id="IPR026444">
    <property type="entry name" value="Secre_tail"/>
</dbReference>
<dbReference type="InterPro" id="IPR011628">
    <property type="entry name" value="Cleaved_adhesin"/>
</dbReference>
<reference evidence="4 5" key="1">
    <citation type="submission" date="2018-10" db="EMBL/GenBank/DDBJ databases">
        <title>Genomic Encyclopedia of Archaeal and Bacterial Type Strains, Phase II (KMG-II): from individual species to whole genera.</title>
        <authorList>
            <person name="Goeker M."/>
        </authorList>
    </citation>
    <scope>NUCLEOTIDE SEQUENCE [LARGE SCALE GENOMIC DNA]</scope>
    <source>
        <strain evidence="4 5">DSM 29537</strain>
    </source>
</reference>
<accession>A0A495MJR7</accession>
<gene>
    <name evidence="4" type="ORF">CLV94_0302</name>
</gene>
<dbReference type="InterPro" id="IPR003961">
    <property type="entry name" value="FN3_dom"/>
</dbReference>
<evidence type="ECO:0000313" key="5">
    <source>
        <dbReference type="Proteomes" id="UP000277579"/>
    </source>
</evidence>
<dbReference type="RefSeq" id="WP_121374693.1">
    <property type="nucleotide sequence ID" value="NZ_RBLC01000001.1"/>
</dbReference>
<dbReference type="Proteomes" id="UP000277579">
    <property type="component" value="Unassembled WGS sequence"/>
</dbReference>
<evidence type="ECO:0000256" key="2">
    <source>
        <dbReference type="SAM" id="SignalP"/>
    </source>
</evidence>
<dbReference type="EMBL" id="RBLC01000001">
    <property type="protein sequence ID" value="RKS25272.1"/>
    <property type="molecule type" value="Genomic_DNA"/>
</dbReference>
<comment type="caution">
    <text evidence="4">The sequence shown here is derived from an EMBL/GenBank/DDBJ whole genome shotgun (WGS) entry which is preliminary data.</text>
</comment>
<evidence type="ECO:0000256" key="1">
    <source>
        <dbReference type="ARBA" id="ARBA00022729"/>
    </source>
</evidence>
<dbReference type="Pfam" id="PF07675">
    <property type="entry name" value="Cleaved_Adhesin"/>
    <property type="match status" value="1"/>
</dbReference>
<feature type="domain" description="Fibronectin type-III" evidence="3">
    <location>
        <begin position="182"/>
        <end position="272"/>
    </location>
</feature>
<dbReference type="Gene3D" id="2.60.40.10">
    <property type="entry name" value="Immunoglobulins"/>
    <property type="match status" value="1"/>
</dbReference>
<dbReference type="Pfam" id="PF18962">
    <property type="entry name" value="Por_Secre_tail"/>
    <property type="match status" value="1"/>
</dbReference>
<dbReference type="Gene3D" id="2.60.120.200">
    <property type="match status" value="1"/>
</dbReference>
<protein>
    <submittedName>
        <fullName evidence="4">Putative secreted protein (Por secretion system target)</fullName>
    </submittedName>
</protein>